<proteinExistence type="predicted"/>
<dbReference type="InterPro" id="IPR050109">
    <property type="entry name" value="HTH-type_TetR-like_transc_reg"/>
</dbReference>
<keyword evidence="2 4" id="KW-0238">DNA-binding</keyword>
<dbReference type="InterPro" id="IPR001647">
    <property type="entry name" value="HTH_TetR"/>
</dbReference>
<dbReference type="SUPFAM" id="SSF46689">
    <property type="entry name" value="Homeodomain-like"/>
    <property type="match status" value="1"/>
</dbReference>
<keyword evidence="1" id="KW-0805">Transcription regulation</keyword>
<sequence length="201" mass="21577">MTPAPAERADAARNRLRILDAARSLLAADGAADLSLDAVAKEAGVGVGTVYRRFHNRAGLVYALIEDNENLFQAAFTRRCEEERPSAHERLRGFLHGLADLVEANRGLLLLAEASAPAGRYHSAPFRRHHEQITGMVAELAPGPDACYLADLLLMAFTPGLFDFQRTGRGWDVDRIKDGLDTLVRAVAAAGAAGPPPPDTA</sequence>
<name>A0A5J6JBM8_STRVI</name>
<dbReference type="AlphaFoldDB" id="A0A5J6JBM8"/>
<dbReference type="PRINTS" id="PR00455">
    <property type="entry name" value="HTHTETR"/>
</dbReference>
<dbReference type="EMBL" id="CP023692">
    <property type="protein sequence ID" value="QEV48260.1"/>
    <property type="molecule type" value="Genomic_DNA"/>
</dbReference>
<feature type="DNA-binding region" description="H-T-H motif" evidence="4">
    <location>
        <begin position="35"/>
        <end position="54"/>
    </location>
</feature>
<dbReference type="KEGG" id="svn:CP980_27095"/>
<dbReference type="Pfam" id="PF00440">
    <property type="entry name" value="TetR_N"/>
    <property type="match status" value="1"/>
</dbReference>
<evidence type="ECO:0000256" key="1">
    <source>
        <dbReference type="ARBA" id="ARBA00023015"/>
    </source>
</evidence>
<dbReference type="PROSITE" id="PS50977">
    <property type="entry name" value="HTH_TETR_2"/>
    <property type="match status" value="1"/>
</dbReference>
<reference evidence="6 7" key="1">
    <citation type="submission" date="2017-09" db="EMBL/GenBank/DDBJ databases">
        <authorList>
            <person name="Lee N."/>
            <person name="Cho B.-K."/>
        </authorList>
    </citation>
    <scope>NUCLEOTIDE SEQUENCE [LARGE SCALE GENOMIC DNA]</scope>
    <source>
        <strain evidence="6 7">ATCC 27476</strain>
    </source>
</reference>
<gene>
    <name evidence="6" type="ORF">CP980_27095</name>
</gene>
<accession>A0A5J6JBM8</accession>
<evidence type="ECO:0000313" key="6">
    <source>
        <dbReference type="EMBL" id="QEV48260.1"/>
    </source>
</evidence>
<dbReference type="GeneID" id="95614217"/>
<dbReference type="InterPro" id="IPR009057">
    <property type="entry name" value="Homeodomain-like_sf"/>
</dbReference>
<evidence type="ECO:0000256" key="3">
    <source>
        <dbReference type="ARBA" id="ARBA00023163"/>
    </source>
</evidence>
<dbReference type="Gene3D" id="1.10.357.10">
    <property type="entry name" value="Tetracycline Repressor, domain 2"/>
    <property type="match status" value="1"/>
</dbReference>
<evidence type="ECO:0000259" key="5">
    <source>
        <dbReference type="PROSITE" id="PS50977"/>
    </source>
</evidence>
<keyword evidence="7" id="KW-1185">Reference proteome</keyword>
<evidence type="ECO:0000256" key="4">
    <source>
        <dbReference type="PROSITE-ProRule" id="PRU00335"/>
    </source>
</evidence>
<dbReference type="PANTHER" id="PTHR30055:SF234">
    <property type="entry name" value="HTH-TYPE TRANSCRIPTIONAL REGULATOR BETI"/>
    <property type="match status" value="1"/>
</dbReference>
<keyword evidence="3" id="KW-0804">Transcription</keyword>
<protein>
    <submittedName>
        <fullName evidence="6">TetR/AcrR family transcriptional regulator</fullName>
    </submittedName>
</protein>
<dbReference type="GO" id="GO:0003700">
    <property type="term" value="F:DNA-binding transcription factor activity"/>
    <property type="evidence" value="ECO:0007669"/>
    <property type="project" value="TreeGrafter"/>
</dbReference>
<evidence type="ECO:0000313" key="7">
    <source>
        <dbReference type="Proteomes" id="UP000325563"/>
    </source>
</evidence>
<dbReference type="GO" id="GO:0000976">
    <property type="term" value="F:transcription cis-regulatory region binding"/>
    <property type="evidence" value="ECO:0007669"/>
    <property type="project" value="TreeGrafter"/>
</dbReference>
<dbReference type="RefSeq" id="WP_132760351.1">
    <property type="nucleotide sequence ID" value="NZ_BNBW01000008.1"/>
</dbReference>
<evidence type="ECO:0000256" key="2">
    <source>
        <dbReference type="ARBA" id="ARBA00023125"/>
    </source>
</evidence>
<dbReference type="Proteomes" id="UP000325563">
    <property type="component" value="Chromosome"/>
</dbReference>
<dbReference type="PANTHER" id="PTHR30055">
    <property type="entry name" value="HTH-TYPE TRANSCRIPTIONAL REGULATOR RUTR"/>
    <property type="match status" value="1"/>
</dbReference>
<feature type="domain" description="HTH tetR-type" evidence="5">
    <location>
        <begin position="12"/>
        <end position="72"/>
    </location>
</feature>
<organism evidence="6 7">
    <name type="scientific">Streptomyces vinaceus</name>
    <dbReference type="NCBI Taxonomy" id="1960"/>
    <lineage>
        <taxon>Bacteria</taxon>
        <taxon>Bacillati</taxon>
        <taxon>Actinomycetota</taxon>
        <taxon>Actinomycetes</taxon>
        <taxon>Kitasatosporales</taxon>
        <taxon>Streptomycetaceae</taxon>
        <taxon>Streptomyces</taxon>
    </lineage>
</organism>